<dbReference type="Gene3D" id="2.70.98.70">
    <property type="match status" value="1"/>
</dbReference>
<organism evidence="6 7">
    <name type="scientific">Cohaesibacter celericrescens</name>
    <dbReference type="NCBI Taxonomy" id="2067669"/>
    <lineage>
        <taxon>Bacteria</taxon>
        <taxon>Pseudomonadati</taxon>
        <taxon>Pseudomonadota</taxon>
        <taxon>Alphaproteobacteria</taxon>
        <taxon>Hyphomicrobiales</taxon>
        <taxon>Cohaesibacteraceae</taxon>
    </lineage>
</organism>
<keyword evidence="4" id="KW-0456">Lyase</keyword>
<gene>
    <name evidence="6" type="ORF">C0081_15890</name>
</gene>
<sequence>MQLAALARRAKRVGIRRPNCQARYVPRLPERLLIAPQDLRTSDPTIAQDIYAGLFVFAGQVENCEAQSPFLIRAPSTEWLHELHGFRWLRHLRASDASLSRSNARVLVEDWISNSSKLPAEAWALPVVANRVFAWLNNSPIILQNADHDIYRSFLRALYLQVRYLRASNAGMPDNAQRLHVLMAELAGWLCLSGKERYARSASKKLVAELDAQILPDGGHVSRNPQVIVSILLDLLPLRQTFLSRDMVPPDGINRAIERMMPMLRFFRHPSGDFGRFNGSGATPADQLATILAYDDTRGAPVSNATFSGYQRIQAEQTVILMDTGHCPPLEQSVQAHAGTLSFELSVGTSAFVINCGAPSSRHAGWRELARSTAAHSTLTVQDHSTCSIGPNPFDLGGRPLLCEATKVISERAMDQAQETVHASHDGYGPLFGIQHDRQLWMTIDGRRLDGRDQLQSIGHGIKKGKDSFAIRFHLHPSVQMEKADDGELIYLGLSSGEIWKFASQEIEPSIEDSVFLSDIHGIQPTKQLVLYGHASHVPTIHWHFERVAYA</sequence>
<keyword evidence="3" id="KW-0574">Periplasm</keyword>
<dbReference type="GO" id="GO:0016829">
    <property type="term" value="F:lyase activity"/>
    <property type="evidence" value="ECO:0007669"/>
    <property type="project" value="UniProtKB-KW"/>
</dbReference>
<evidence type="ECO:0000259" key="5">
    <source>
        <dbReference type="Pfam" id="PF07940"/>
    </source>
</evidence>
<dbReference type="PANTHER" id="PTHR39210:SF1">
    <property type="entry name" value="HEPARIN-SULFATE LYASE"/>
    <property type="match status" value="1"/>
</dbReference>
<evidence type="ECO:0000256" key="2">
    <source>
        <dbReference type="ARBA" id="ARBA00022729"/>
    </source>
</evidence>
<dbReference type="EMBL" id="PKUQ01000031">
    <property type="protein sequence ID" value="PLW76362.1"/>
    <property type="molecule type" value="Genomic_DNA"/>
</dbReference>
<comment type="caution">
    <text evidence="6">The sequence shown here is derived from an EMBL/GenBank/DDBJ whole genome shotgun (WGS) entry which is preliminary data.</text>
</comment>
<proteinExistence type="predicted"/>
<protein>
    <submittedName>
        <fullName evidence="6">Heparinase</fullName>
    </submittedName>
</protein>
<dbReference type="InterPro" id="IPR008929">
    <property type="entry name" value="Chondroitin_lyas"/>
</dbReference>
<dbReference type="GO" id="GO:0042597">
    <property type="term" value="C:periplasmic space"/>
    <property type="evidence" value="ECO:0007669"/>
    <property type="project" value="UniProtKB-SubCell"/>
</dbReference>
<dbReference type="PANTHER" id="PTHR39210">
    <property type="entry name" value="HEPARIN-SULFATE LYASE"/>
    <property type="match status" value="1"/>
</dbReference>
<evidence type="ECO:0000256" key="1">
    <source>
        <dbReference type="ARBA" id="ARBA00004418"/>
    </source>
</evidence>
<evidence type="ECO:0000313" key="7">
    <source>
        <dbReference type="Proteomes" id="UP000234881"/>
    </source>
</evidence>
<dbReference type="Proteomes" id="UP000234881">
    <property type="component" value="Unassembled WGS sequence"/>
</dbReference>
<dbReference type="Gene3D" id="1.50.10.100">
    <property type="entry name" value="Chondroitin AC/alginate lyase"/>
    <property type="match status" value="1"/>
</dbReference>
<name>A0A2N5XPD1_9HYPH</name>
<dbReference type="InterPro" id="IPR012480">
    <property type="entry name" value="Hepar_II_III_C"/>
</dbReference>
<reference evidence="6 7" key="1">
    <citation type="submission" date="2018-01" db="EMBL/GenBank/DDBJ databases">
        <title>The draft genome sequence of Cohaesibacter sp. H1304.</title>
        <authorList>
            <person name="Wang N.-N."/>
            <person name="Du Z.-J."/>
        </authorList>
    </citation>
    <scope>NUCLEOTIDE SEQUENCE [LARGE SCALE GENOMIC DNA]</scope>
    <source>
        <strain evidence="6 7">H1304</strain>
    </source>
</reference>
<feature type="domain" description="Heparinase II/III-like C-terminal" evidence="5">
    <location>
        <begin position="298"/>
        <end position="543"/>
    </location>
</feature>
<evidence type="ECO:0000256" key="4">
    <source>
        <dbReference type="ARBA" id="ARBA00023239"/>
    </source>
</evidence>
<evidence type="ECO:0000313" key="6">
    <source>
        <dbReference type="EMBL" id="PLW76362.1"/>
    </source>
</evidence>
<keyword evidence="2" id="KW-0732">Signal</keyword>
<dbReference type="Pfam" id="PF07940">
    <property type="entry name" value="Hepar_II_III_C"/>
    <property type="match status" value="1"/>
</dbReference>
<comment type="subcellular location">
    <subcellularLocation>
        <location evidence="1">Periplasm</location>
    </subcellularLocation>
</comment>
<dbReference type="AlphaFoldDB" id="A0A2N5XPD1"/>
<evidence type="ECO:0000256" key="3">
    <source>
        <dbReference type="ARBA" id="ARBA00022764"/>
    </source>
</evidence>
<keyword evidence="7" id="KW-1185">Reference proteome</keyword>
<accession>A0A2N5XPD1</accession>